<dbReference type="InterPro" id="IPR040322">
    <property type="entry name" value="TROVE2"/>
</dbReference>
<feature type="domain" description="TROVE" evidence="7">
    <location>
        <begin position="2"/>
        <end position="348"/>
    </location>
</feature>
<dbReference type="InterPro" id="IPR056800">
    <property type="entry name" value="vWA_Ro60"/>
</dbReference>
<dbReference type="InterPro" id="IPR037214">
    <property type="entry name" value="TROVE_dom_sf"/>
</dbReference>
<gene>
    <name evidence="8" type="primary">RO60</name>
    <name evidence="8" type="ORF">TNCT_134561</name>
</gene>
<dbReference type="PANTHER" id="PTHR14202:SF0">
    <property type="entry name" value="RNA-BINDING PROTEIN RO60"/>
    <property type="match status" value="1"/>
</dbReference>
<accession>A0A8X6FXQ0</accession>
<dbReference type="GO" id="GO:0005737">
    <property type="term" value="C:cytoplasm"/>
    <property type="evidence" value="ECO:0007669"/>
    <property type="project" value="UniProtKB-SubCell"/>
</dbReference>
<evidence type="ECO:0000259" key="7">
    <source>
        <dbReference type="PROSITE" id="PS50988"/>
    </source>
</evidence>
<dbReference type="GO" id="GO:1990904">
    <property type="term" value="C:ribonucleoprotein complex"/>
    <property type="evidence" value="ECO:0007669"/>
    <property type="project" value="UniProtKB-KW"/>
</dbReference>
<dbReference type="GO" id="GO:0046872">
    <property type="term" value="F:metal ion binding"/>
    <property type="evidence" value="ECO:0007669"/>
    <property type="project" value="UniProtKB-KW"/>
</dbReference>
<evidence type="ECO:0000256" key="6">
    <source>
        <dbReference type="ARBA" id="ARBA00023274"/>
    </source>
</evidence>
<proteinExistence type="inferred from homology"/>
<dbReference type="SUPFAM" id="SSF53300">
    <property type="entry name" value="vWA-like"/>
    <property type="match status" value="1"/>
</dbReference>
<keyword evidence="6" id="KW-0687">Ribonucleoprotein</keyword>
<dbReference type="SUPFAM" id="SSF140864">
    <property type="entry name" value="TROVE domain-like"/>
    <property type="match status" value="1"/>
</dbReference>
<dbReference type="InterPro" id="IPR008858">
    <property type="entry name" value="TROVE_dom"/>
</dbReference>
<dbReference type="Gene3D" id="3.40.50.410">
    <property type="entry name" value="von Willebrand factor, type A domain"/>
    <property type="match status" value="1"/>
</dbReference>
<evidence type="ECO:0000313" key="8">
    <source>
        <dbReference type="EMBL" id="GFQ89684.1"/>
    </source>
</evidence>
<evidence type="ECO:0000256" key="3">
    <source>
        <dbReference type="ARBA" id="ARBA00022490"/>
    </source>
</evidence>
<evidence type="ECO:0000256" key="5">
    <source>
        <dbReference type="ARBA" id="ARBA00022884"/>
    </source>
</evidence>
<organism evidence="8 9">
    <name type="scientific">Trichonephila clavata</name>
    <name type="common">Joro spider</name>
    <name type="synonym">Nephila clavata</name>
    <dbReference type="NCBI Taxonomy" id="2740835"/>
    <lineage>
        <taxon>Eukaryota</taxon>
        <taxon>Metazoa</taxon>
        <taxon>Ecdysozoa</taxon>
        <taxon>Arthropoda</taxon>
        <taxon>Chelicerata</taxon>
        <taxon>Arachnida</taxon>
        <taxon>Araneae</taxon>
        <taxon>Araneomorphae</taxon>
        <taxon>Entelegynae</taxon>
        <taxon>Araneoidea</taxon>
        <taxon>Nephilidae</taxon>
        <taxon>Trichonephila</taxon>
    </lineage>
</organism>
<dbReference type="AlphaFoldDB" id="A0A8X6FXQ0"/>
<dbReference type="Pfam" id="PF25045">
    <property type="entry name" value="vWA_Ro60"/>
    <property type="match status" value="1"/>
</dbReference>
<comment type="caution">
    <text evidence="8">The sequence shown here is derived from an EMBL/GenBank/DDBJ whole genome shotgun (WGS) entry which is preliminary data.</text>
</comment>
<evidence type="ECO:0000313" key="9">
    <source>
        <dbReference type="Proteomes" id="UP000887116"/>
    </source>
</evidence>
<name>A0A8X6FXQ0_TRICU</name>
<protein>
    <recommendedName>
        <fullName evidence="7">TROVE domain-containing protein</fullName>
    </recommendedName>
</protein>
<dbReference type="PROSITE" id="PS50988">
    <property type="entry name" value="TROVE"/>
    <property type="match status" value="1"/>
</dbReference>
<evidence type="ECO:0000256" key="2">
    <source>
        <dbReference type="ARBA" id="ARBA00007814"/>
    </source>
</evidence>
<dbReference type="InterPro" id="IPR036465">
    <property type="entry name" value="vWFA_dom_sf"/>
</dbReference>
<dbReference type="Proteomes" id="UP000887116">
    <property type="component" value="Unassembled WGS sequence"/>
</dbReference>
<keyword evidence="5" id="KW-0694">RNA-binding</keyword>
<keyword evidence="3" id="KW-0963">Cytoplasm</keyword>
<keyword evidence="4" id="KW-0479">Metal-binding</keyword>
<dbReference type="EMBL" id="BMAO01013564">
    <property type="protein sequence ID" value="GFQ89684.1"/>
    <property type="molecule type" value="Genomic_DNA"/>
</dbReference>
<reference evidence="8" key="1">
    <citation type="submission" date="2020-07" db="EMBL/GenBank/DDBJ databases">
        <title>Multicomponent nature underlies the extraordinary mechanical properties of spider dragline silk.</title>
        <authorList>
            <person name="Kono N."/>
            <person name="Nakamura H."/>
            <person name="Mori M."/>
            <person name="Yoshida Y."/>
            <person name="Ohtoshi R."/>
            <person name="Malay A.D."/>
            <person name="Moran D.A.P."/>
            <person name="Tomita M."/>
            <person name="Numata K."/>
            <person name="Arakawa K."/>
        </authorList>
    </citation>
    <scope>NUCLEOTIDE SEQUENCE</scope>
</reference>
<comment type="subcellular location">
    <subcellularLocation>
        <location evidence="1">Cytoplasm</location>
    </subcellularLocation>
</comment>
<dbReference type="GO" id="GO:0003723">
    <property type="term" value="F:RNA binding"/>
    <property type="evidence" value="ECO:0007669"/>
    <property type="project" value="UniProtKB-KW"/>
</dbReference>
<keyword evidence="9" id="KW-1185">Reference proteome</keyword>
<sequence length="521" mass="58723">MATSNEQNDLSNEPKLLQLRRFLYLGDELNLLIKSVKYPFCPEKTQLLKDLDESNLGIEALTEVARAHRNGNYLGFETLIHALVILGHSPNCSTKSKALKTACEICTSASMMLTFAHFYKDISKPGKGWGRAHRKFLIKWYNEKEAKDLAVEVTKTKSCHNWTHKDVLCMAHVKAEHSGNAAVLKYLVKGLEVADKEYGSDPEAAPILNYLKGVYELCHTTDPETAARLIEVHNLCLEHIPSKLLKWNEVALCIIPRLPLPNLLELLPQFDKVGLLKPDSPHLNAVLERLTSKDILENPPVGPLESFVAIRKLESEHKLMSDRISPVLEDALKNLHQASFKTVFSAEKRYLIALDINLAMIHGKCAGCNVLRPSHVSYIILMALLRAEFSNVDIVVFSTGDLVPVDINHEMSQIDITELLSDIPAGQVFLAAPLNWALKKKKRFDTFLVFSDCLSMIIVEQLELVFAEYKSTMHLPNARYVLSTLCDRSSTFPFEDPYFLHLVGYNNKLLKIIQDYTSGVF</sequence>
<evidence type="ECO:0000256" key="1">
    <source>
        <dbReference type="ARBA" id="ARBA00004496"/>
    </source>
</evidence>
<comment type="similarity">
    <text evidence="2">Belongs to the Ro 60 kDa family.</text>
</comment>
<dbReference type="PANTHER" id="PTHR14202">
    <property type="entry name" value="60 KDA RIBONUCLEOPROTEIN SSA/RO"/>
    <property type="match status" value="1"/>
</dbReference>
<evidence type="ECO:0000256" key="4">
    <source>
        <dbReference type="ARBA" id="ARBA00022723"/>
    </source>
</evidence>
<dbReference type="OrthoDB" id="6098064at2759"/>
<dbReference type="Pfam" id="PF05731">
    <property type="entry name" value="TROVE"/>
    <property type="match status" value="1"/>
</dbReference>